<evidence type="ECO:0000259" key="3">
    <source>
        <dbReference type="Pfam" id="PF03816"/>
    </source>
</evidence>
<organism evidence="4 5">
    <name type="scientific">Paenibacillus sabuli</name>
    <dbReference type="NCBI Taxonomy" id="2772509"/>
    <lineage>
        <taxon>Bacteria</taxon>
        <taxon>Bacillati</taxon>
        <taxon>Bacillota</taxon>
        <taxon>Bacilli</taxon>
        <taxon>Bacillales</taxon>
        <taxon>Paenibacillaceae</taxon>
        <taxon>Paenibacillus</taxon>
    </lineage>
</organism>
<dbReference type="Proteomes" id="UP000621560">
    <property type="component" value="Unassembled WGS sequence"/>
</dbReference>
<sequence length="347" mass="38544">MLRKYKWLFAAIALVLIAGTVGYYNRMQLAIWGFDTFLSSNVEKELEKSYQPLEGREPVVVTHAETKQIEPFSLLLLGLDQRGGERGRSDTMLYTVVRPVDGALLMVSIPRDAYVEIPGRHGDKINHAYAYGEAELAVETVESLFDTKVDHYATVNFSGFRDVIDEMGGISLPIDKDLVNDDPGHEKFVVKAGQDLYNGQDALNYVRFREDAGGDISRTGRHQTFVNAVLERAGDIQNWSKIPQLIETMGDNFATDMKPDTIIDVAKAMVQADTRSIYGETLGGSGGYSDSGAWYFYLDEEDLTEAKSWIADWLDDTRTFARLPRPGQYDGGTGGGRPLSASEAVEQ</sequence>
<protein>
    <submittedName>
        <fullName evidence="4">LCP family protein</fullName>
    </submittedName>
</protein>
<proteinExistence type="inferred from homology"/>
<evidence type="ECO:0000313" key="5">
    <source>
        <dbReference type="Proteomes" id="UP000621560"/>
    </source>
</evidence>
<comment type="caution">
    <text evidence="4">The sequence shown here is derived from an EMBL/GenBank/DDBJ whole genome shotgun (WGS) entry which is preliminary data.</text>
</comment>
<comment type="similarity">
    <text evidence="1">Belongs to the LytR/CpsA/Psr (LCP) family.</text>
</comment>
<dbReference type="NCBIfam" id="TIGR00350">
    <property type="entry name" value="lytR_cpsA_psr"/>
    <property type="match status" value="1"/>
</dbReference>
<gene>
    <name evidence="4" type="ORF">IDH44_22625</name>
</gene>
<accession>A0A927BY13</accession>
<dbReference type="InterPro" id="IPR050922">
    <property type="entry name" value="LytR/CpsA/Psr_CW_biosynth"/>
</dbReference>
<dbReference type="Gene3D" id="3.40.630.190">
    <property type="entry name" value="LCP protein"/>
    <property type="match status" value="1"/>
</dbReference>
<reference evidence="4" key="1">
    <citation type="submission" date="2020-09" db="EMBL/GenBank/DDBJ databases">
        <title>A novel bacterium of genus Paenibacillus, isolated from South China Sea.</title>
        <authorList>
            <person name="Huang H."/>
            <person name="Mo K."/>
            <person name="Hu Y."/>
        </authorList>
    </citation>
    <scope>NUCLEOTIDE SEQUENCE</scope>
    <source>
        <strain evidence="4">IB182496</strain>
    </source>
</reference>
<evidence type="ECO:0000256" key="2">
    <source>
        <dbReference type="SAM" id="MobiDB-lite"/>
    </source>
</evidence>
<dbReference type="Pfam" id="PF03816">
    <property type="entry name" value="LytR_cpsA_psr"/>
    <property type="match status" value="1"/>
</dbReference>
<evidence type="ECO:0000256" key="1">
    <source>
        <dbReference type="ARBA" id="ARBA00006068"/>
    </source>
</evidence>
<keyword evidence="5" id="KW-1185">Reference proteome</keyword>
<dbReference type="EMBL" id="JACXIZ010000049">
    <property type="protein sequence ID" value="MBD2848001.1"/>
    <property type="molecule type" value="Genomic_DNA"/>
</dbReference>
<feature type="domain" description="Cell envelope-related transcriptional attenuator" evidence="3">
    <location>
        <begin position="88"/>
        <end position="233"/>
    </location>
</feature>
<evidence type="ECO:0000313" key="4">
    <source>
        <dbReference type="EMBL" id="MBD2848001.1"/>
    </source>
</evidence>
<dbReference type="AlphaFoldDB" id="A0A927BY13"/>
<dbReference type="PANTHER" id="PTHR33392:SF6">
    <property type="entry name" value="POLYISOPRENYL-TEICHOIC ACID--PEPTIDOGLYCAN TEICHOIC ACID TRANSFERASE TAGU"/>
    <property type="match status" value="1"/>
</dbReference>
<dbReference type="PANTHER" id="PTHR33392">
    <property type="entry name" value="POLYISOPRENYL-TEICHOIC ACID--PEPTIDOGLYCAN TEICHOIC ACID TRANSFERASE TAGU"/>
    <property type="match status" value="1"/>
</dbReference>
<dbReference type="InterPro" id="IPR004474">
    <property type="entry name" value="LytR_CpsA_psr"/>
</dbReference>
<name>A0A927BY13_9BACL</name>
<feature type="region of interest" description="Disordered" evidence="2">
    <location>
        <begin position="324"/>
        <end position="347"/>
    </location>
</feature>